<organism evidence="2 3">
    <name type="scientific">Phialocephala subalpina</name>
    <dbReference type="NCBI Taxonomy" id="576137"/>
    <lineage>
        <taxon>Eukaryota</taxon>
        <taxon>Fungi</taxon>
        <taxon>Dikarya</taxon>
        <taxon>Ascomycota</taxon>
        <taxon>Pezizomycotina</taxon>
        <taxon>Leotiomycetes</taxon>
        <taxon>Helotiales</taxon>
        <taxon>Mollisiaceae</taxon>
        <taxon>Phialocephala</taxon>
        <taxon>Phialocephala fortinii species complex</taxon>
    </lineage>
</organism>
<dbReference type="AlphaFoldDB" id="A0A1L7X0T0"/>
<feature type="compositionally biased region" description="Polar residues" evidence="1">
    <location>
        <begin position="165"/>
        <end position="187"/>
    </location>
</feature>
<keyword evidence="3" id="KW-1185">Reference proteome</keyword>
<evidence type="ECO:0000256" key="1">
    <source>
        <dbReference type="SAM" id="MobiDB-lite"/>
    </source>
</evidence>
<proteinExistence type="predicted"/>
<protein>
    <submittedName>
        <fullName evidence="2">Uncharacterized protein</fullName>
    </submittedName>
</protein>
<sequence length="219" mass="24076">MSSQYGFDWKVLHDPVFDRSKGNSSADGRWILGLNKIPGEHELLNTTSILQLIDESDEVREFLSSMAGYPILASNKHLAKSSPSKTCANTQRTTTSTPHVWIQEHITSGPHLTAWMLRKKIDVREFPTSELEGGDANIQDATRHLAVVIVSLITTLKLINTKSLSADAPSVSSTQSPASQAANTKTRLGQMVVPLREHQQSSRMSVDVERSTDVTMSGH</sequence>
<feature type="region of interest" description="Disordered" evidence="1">
    <location>
        <begin position="165"/>
        <end position="219"/>
    </location>
</feature>
<evidence type="ECO:0000313" key="2">
    <source>
        <dbReference type="EMBL" id="CZR58609.1"/>
    </source>
</evidence>
<gene>
    <name evidence="2" type="ORF">PAC_08501</name>
</gene>
<accession>A0A1L7X0T0</accession>
<evidence type="ECO:0000313" key="3">
    <source>
        <dbReference type="Proteomes" id="UP000184330"/>
    </source>
</evidence>
<feature type="compositionally biased region" description="Basic and acidic residues" evidence="1">
    <location>
        <begin position="195"/>
        <end position="212"/>
    </location>
</feature>
<reference evidence="2 3" key="1">
    <citation type="submission" date="2016-03" db="EMBL/GenBank/DDBJ databases">
        <authorList>
            <person name="Ploux O."/>
        </authorList>
    </citation>
    <scope>NUCLEOTIDE SEQUENCE [LARGE SCALE GENOMIC DNA]</scope>
    <source>
        <strain evidence="2 3">UAMH 11012</strain>
    </source>
</reference>
<dbReference type="Proteomes" id="UP000184330">
    <property type="component" value="Unassembled WGS sequence"/>
</dbReference>
<dbReference type="EMBL" id="FJOG01000012">
    <property type="protein sequence ID" value="CZR58609.1"/>
    <property type="molecule type" value="Genomic_DNA"/>
</dbReference>
<name>A0A1L7X0T0_9HELO</name>